<evidence type="ECO:0000313" key="1">
    <source>
        <dbReference type="EMBL" id="CAB1436182.1"/>
    </source>
</evidence>
<evidence type="ECO:0000313" key="2">
    <source>
        <dbReference type="Proteomes" id="UP001153269"/>
    </source>
</evidence>
<dbReference type="AlphaFoldDB" id="A0A9N7YLL7"/>
<dbReference type="EMBL" id="CADEAL010001861">
    <property type="protein sequence ID" value="CAB1436182.1"/>
    <property type="molecule type" value="Genomic_DNA"/>
</dbReference>
<protein>
    <submittedName>
        <fullName evidence="1">Uncharacterized protein</fullName>
    </submittedName>
</protein>
<organism evidence="1 2">
    <name type="scientific">Pleuronectes platessa</name>
    <name type="common">European plaice</name>
    <dbReference type="NCBI Taxonomy" id="8262"/>
    <lineage>
        <taxon>Eukaryota</taxon>
        <taxon>Metazoa</taxon>
        <taxon>Chordata</taxon>
        <taxon>Craniata</taxon>
        <taxon>Vertebrata</taxon>
        <taxon>Euteleostomi</taxon>
        <taxon>Actinopterygii</taxon>
        <taxon>Neopterygii</taxon>
        <taxon>Teleostei</taxon>
        <taxon>Neoteleostei</taxon>
        <taxon>Acanthomorphata</taxon>
        <taxon>Carangaria</taxon>
        <taxon>Pleuronectiformes</taxon>
        <taxon>Pleuronectoidei</taxon>
        <taxon>Pleuronectidae</taxon>
        <taxon>Pleuronectes</taxon>
    </lineage>
</organism>
<sequence>MAQPLSLIVPHRWSESTRQSGAIFNLNQRIREPDCLDLLRSENQTLSKPVSGKSPTEPQMPTASPLQFFELWAKRRDTSPYALSQLFNTSLLSLLKLNFETLMEGTLADATLFRLVTLKTPGTSHLQDRP</sequence>
<name>A0A9N7YLL7_PLEPL</name>
<reference evidence="1" key="1">
    <citation type="submission" date="2020-03" db="EMBL/GenBank/DDBJ databases">
        <authorList>
            <person name="Weist P."/>
        </authorList>
    </citation>
    <scope>NUCLEOTIDE SEQUENCE</scope>
</reference>
<proteinExistence type="predicted"/>
<gene>
    <name evidence="1" type="ORF">PLEPLA_LOCUS24221</name>
</gene>
<keyword evidence="2" id="KW-1185">Reference proteome</keyword>
<comment type="caution">
    <text evidence="1">The sequence shown here is derived from an EMBL/GenBank/DDBJ whole genome shotgun (WGS) entry which is preliminary data.</text>
</comment>
<dbReference type="Proteomes" id="UP001153269">
    <property type="component" value="Unassembled WGS sequence"/>
</dbReference>
<accession>A0A9N7YLL7</accession>